<gene>
    <name evidence="5" type="ORF">H1B27_08975</name>
</gene>
<evidence type="ECO:0000256" key="2">
    <source>
        <dbReference type="ARBA" id="ARBA00023125"/>
    </source>
</evidence>
<dbReference type="InterPro" id="IPR012318">
    <property type="entry name" value="HTH_CRP"/>
</dbReference>
<dbReference type="PANTHER" id="PTHR24567:SF74">
    <property type="entry name" value="HTH-TYPE TRANSCRIPTIONAL REGULATOR ARCR"/>
    <property type="match status" value="1"/>
</dbReference>
<dbReference type="PROSITE" id="PS51063">
    <property type="entry name" value="HTH_CRP_2"/>
    <property type="match status" value="1"/>
</dbReference>
<protein>
    <submittedName>
        <fullName evidence="5">Crp/Fnr family transcriptional regulator</fullName>
    </submittedName>
</protein>
<keyword evidence="2" id="KW-0238">DNA-binding</keyword>
<dbReference type="Gene3D" id="1.10.10.10">
    <property type="entry name" value="Winged helix-like DNA-binding domain superfamily/Winged helix DNA-binding domain"/>
    <property type="match status" value="1"/>
</dbReference>
<keyword evidence="6" id="KW-1185">Reference proteome</keyword>
<evidence type="ECO:0000259" key="4">
    <source>
        <dbReference type="PROSITE" id="PS51063"/>
    </source>
</evidence>
<name>A0ABS0NZI0_9BRAD</name>
<sequence>MRPRPGTGIVRPNKRRFVKNAILANLSLQDLAAIGEFLEPVVLTERMVLQEPKKNLNHVYFIDSGLVSLRVVAHGSMLETAVVGYSGAVGLSLVVGGNIATQQSVVLFPGGALRIHADHLRRVMSERPKILEGVLRYYQTLSTHCAQTALCGVRHELERRLASWVCLACDALDGNVLPVTHDYVSVALGLPRSGVTRALLRFEEQGLIRKMRGVLQVHDQKRLQQKACCCYGVIASTYACVDHPAGVERLPTPVRRPT</sequence>
<dbReference type="Pfam" id="PF13545">
    <property type="entry name" value="HTH_Crp_2"/>
    <property type="match status" value="1"/>
</dbReference>
<dbReference type="SUPFAM" id="SSF46785">
    <property type="entry name" value="Winged helix' DNA-binding domain"/>
    <property type="match status" value="1"/>
</dbReference>
<keyword evidence="3" id="KW-0804">Transcription</keyword>
<dbReference type="InterPro" id="IPR036388">
    <property type="entry name" value="WH-like_DNA-bd_sf"/>
</dbReference>
<evidence type="ECO:0000313" key="6">
    <source>
        <dbReference type="Proteomes" id="UP001194539"/>
    </source>
</evidence>
<dbReference type="SUPFAM" id="SSF51206">
    <property type="entry name" value="cAMP-binding domain-like"/>
    <property type="match status" value="1"/>
</dbReference>
<comment type="caution">
    <text evidence="5">The sequence shown here is derived from an EMBL/GenBank/DDBJ whole genome shotgun (WGS) entry which is preliminary data.</text>
</comment>
<feature type="domain" description="HTH crp-type" evidence="4">
    <location>
        <begin position="155"/>
        <end position="221"/>
    </location>
</feature>
<dbReference type="EMBL" id="JACEGD010000007">
    <property type="protein sequence ID" value="MBH5386416.1"/>
    <property type="molecule type" value="Genomic_DNA"/>
</dbReference>
<keyword evidence="1" id="KW-0805">Transcription regulation</keyword>
<evidence type="ECO:0000256" key="3">
    <source>
        <dbReference type="ARBA" id="ARBA00023163"/>
    </source>
</evidence>
<reference evidence="5 6" key="1">
    <citation type="submission" date="2020-07" db="EMBL/GenBank/DDBJ databases">
        <title>Bradyrhizobium diversity isolated from nodules of indigenous legumes of Western Australia.</title>
        <authorList>
            <person name="Klepa M.S."/>
        </authorList>
    </citation>
    <scope>NUCLEOTIDE SEQUENCE [LARGE SCALE GENOMIC DNA]</scope>
    <source>
        <strain evidence="5 6">CNPSo 4019</strain>
    </source>
</reference>
<evidence type="ECO:0000256" key="1">
    <source>
        <dbReference type="ARBA" id="ARBA00023015"/>
    </source>
</evidence>
<dbReference type="InterPro" id="IPR018490">
    <property type="entry name" value="cNMP-bd_dom_sf"/>
</dbReference>
<proteinExistence type="predicted"/>
<dbReference type="InterPro" id="IPR036390">
    <property type="entry name" value="WH_DNA-bd_sf"/>
</dbReference>
<organism evidence="5 6">
    <name type="scientific">Bradyrhizobium diversitatis</name>
    <dbReference type="NCBI Taxonomy" id="2755406"/>
    <lineage>
        <taxon>Bacteria</taxon>
        <taxon>Pseudomonadati</taxon>
        <taxon>Pseudomonadota</taxon>
        <taxon>Alphaproteobacteria</taxon>
        <taxon>Hyphomicrobiales</taxon>
        <taxon>Nitrobacteraceae</taxon>
        <taxon>Bradyrhizobium</taxon>
    </lineage>
</organism>
<dbReference type="InterPro" id="IPR050397">
    <property type="entry name" value="Env_Response_Regulators"/>
</dbReference>
<dbReference type="InterPro" id="IPR014710">
    <property type="entry name" value="RmlC-like_jellyroll"/>
</dbReference>
<accession>A0ABS0NZI0</accession>
<dbReference type="Proteomes" id="UP001194539">
    <property type="component" value="Unassembled WGS sequence"/>
</dbReference>
<evidence type="ECO:0000313" key="5">
    <source>
        <dbReference type="EMBL" id="MBH5386416.1"/>
    </source>
</evidence>
<dbReference type="Gene3D" id="2.60.120.10">
    <property type="entry name" value="Jelly Rolls"/>
    <property type="match status" value="1"/>
</dbReference>
<dbReference type="PANTHER" id="PTHR24567">
    <property type="entry name" value="CRP FAMILY TRANSCRIPTIONAL REGULATORY PROTEIN"/>
    <property type="match status" value="1"/>
</dbReference>